<feature type="transmembrane region" description="Helical" evidence="1">
    <location>
        <begin position="100"/>
        <end position="118"/>
    </location>
</feature>
<sequence length="129" mass="14841">MKQLWTRIQMKIYLAFFLIGSGILYLKVLSPALGISIPCIFRKITGLYCPGCGMTRASLALLDGDIYQSFRYNMLIFIIIPLLILFYVLEKRGKEKYSQVLMWGMLSITVLFGILRNFDVFSWLAPTLI</sequence>
<gene>
    <name evidence="2" type="ORF">GCM10022410_11690</name>
</gene>
<evidence type="ECO:0000313" key="2">
    <source>
        <dbReference type="EMBL" id="GAA4067053.1"/>
    </source>
</evidence>
<keyword evidence="3" id="KW-1185">Reference proteome</keyword>
<organism evidence="2 3">
    <name type="scientific">Amphibacillus indicireducens</name>
    <dbReference type="NCBI Taxonomy" id="1076330"/>
    <lineage>
        <taxon>Bacteria</taxon>
        <taxon>Bacillati</taxon>
        <taxon>Bacillota</taxon>
        <taxon>Bacilli</taxon>
        <taxon>Bacillales</taxon>
        <taxon>Bacillaceae</taxon>
        <taxon>Amphibacillus</taxon>
    </lineage>
</organism>
<feature type="transmembrane region" description="Helical" evidence="1">
    <location>
        <begin position="12"/>
        <end position="28"/>
    </location>
</feature>
<dbReference type="InterPro" id="IPR021215">
    <property type="entry name" value="DUF2752"/>
</dbReference>
<evidence type="ECO:0008006" key="4">
    <source>
        <dbReference type="Google" id="ProtNLM"/>
    </source>
</evidence>
<proteinExistence type="predicted"/>
<feature type="transmembrane region" description="Helical" evidence="1">
    <location>
        <begin position="70"/>
        <end position="88"/>
    </location>
</feature>
<name>A0ABP7VH09_9BACI</name>
<dbReference type="RefSeq" id="WP_344911272.1">
    <property type="nucleotide sequence ID" value="NZ_BAABDL010000061.1"/>
</dbReference>
<keyword evidence="1" id="KW-0472">Membrane</keyword>
<evidence type="ECO:0000313" key="3">
    <source>
        <dbReference type="Proteomes" id="UP001501734"/>
    </source>
</evidence>
<comment type="caution">
    <text evidence="2">The sequence shown here is derived from an EMBL/GenBank/DDBJ whole genome shotgun (WGS) entry which is preliminary data.</text>
</comment>
<keyword evidence="1" id="KW-0812">Transmembrane</keyword>
<dbReference type="EMBL" id="BAABDL010000061">
    <property type="protein sequence ID" value="GAA4067053.1"/>
    <property type="molecule type" value="Genomic_DNA"/>
</dbReference>
<evidence type="ECO:0000256" key="1">
    <source>
        <dbReference type="SAM" id="Phobius"/>
    </source>
</evidence>
<dbReference type="Proteomes" id="UP001501734">
    <property type="component" value="Unassembled WGS sequence"/>
</dbReference>
<keyword evidence="1" id="KW-1133">Transmembrane helix</keyword>
<reference evidence="3" key="1">
    <citation type="journal article" date="2019" name="Int. J. Syst. Evol. Microbiol.">
        <title>The Global Catalogue of Microorganisms (GCM) 10K type strain sequencing project: providing services to taxonomists for standard genome sequencing and annotation.</title>
        <authorList>
            <consortium name="The Broad Institute Genomics Platform"/>
            <consortium name="The Broad Institute Genome Sequencing Center for Infectious Disease"/>
            <person name="Wu L."/>
            <person name="Ma J."/>
        </authorList>
    </citation>
    <scope>NUCLEOTIDE SEQUENCE [LARGE SCALE GENOMIC DNA]</scope>
    <source>
        <strain evidence="3">JCM 17250</strain>
    </source>
</reference>
<protein>
    <recommendedName>
        <fullName evidence="4">DUF2752 domain-containing protein</fullName>
    </recommendedName>
</protein>
<dbReference type="Pfam" id="PF10825">
    <property type="entry name" value="DUF2752"/>
    <property type="match status" value="1"/>
</dbReference>
<accession>A0ABP7VH09</accession>